<dbReference type="InterPro" id="IPR039374">
    <property type="entry name" value="SIP_fam"/>
</dbReference>
<protein>
    <submittedName>
        <fullName evidence="2">Siderophore-interacting protein</fullName>
    </submittedName>
</protein>
<dbReference type="InterPro" id="IPR007037">
    <property type="entry name" value="SIP_rossman_dom"/>
</dbReference>
<comment type="caution">
    <text evidence="2">The sequence shown here is derived from an EMBL/GenBank/DDBJ whole genome shotgun (WGS) entry which is preliminary data.</text>
</comment>
<evidence type="ECO:0000313" key="3">
    <source>
        <dbReference type="Proteomes" id="UP000824005"/>
    </source>
</evidence>
<reference evidence="2" key="2">
    <citation type="submission" date="2021-04" db="EMBL/GenBank/DDBJ databases">
        <authorList>
            <person name="Gilroy R."/>
        </authorList>
    </citation>
    <scope>NUCLEOTIDE SEQUENCE</scope>
    <source>
        <strain evidence="2">ChiGjej1B1-98</strain>
    </source>
</reference>
<accession>A0A9D2CB88</accession>
<dbReference type="CDD" id="cd06193">
    <property type="entry name" value="siderophore_interacting"/>
    <property type="match status" value="1"/>
</dbReference>
<dbReference type="Proteomes" id="UP000824005">
    <property type="component" value="Unassembled WGS sequence"/>
</dbReference>
<evidence type="ECO:0000313" key="2">
    <source>
        <dbReference type="EMBL" id="HIY67235.1"/>
    </source>
</evidence>
<reference evidence="2" key="1">
    <citation type="journal article" date="2021" name="PeerJ">
        <title>Extensive microbial diversity within the chicken gut microbiome revealed by metagenomics and culture.</title>
        <authorList>
            <person name="Gilroy R."/>
            <person name="Ravi A."/>
            <person name="Getino M."/>
            <person name="Pursley I."/>
            <person name="Horton D.L."/>
            <person name="Alikhan N.F."/>
            <person name="Baker D."/>
            <person name="Gharbi K."/>
            <person name="Hall N."/>
            <person name="Watson M."/>
            <person name="Adriaenssens E.M."/>
            <person name="Foster-Nyarko E."/>
            <person name="Jarju S."/>
            <person name="Secka A."/>
            <person name="Antonio M."/>
            <person name="Oren A."/>
            <person name="Chaudhuri R.R."/>
            <person name="La Ragione R."/>
            <person name="Hildebrand F."/>
            <person name="Pallen M.J."/>
        </authorList>
    </citation>
    <scope>NUCLEOTIDE SEQUENCE</scope>
    <source>
        <strain evidence="2">ChiGjej1B1-98</strain>
    </source>
</reference>
<dbReference type="InterPro" id="IPR013113">
    <property type="entry name" value="SIP_FAD-bd"/>
</dbReference>
<name>A0A9D2CB88_9MICO</name>
<dbReference type="Gene3D" id="3.40.50.80">
    <property type="entry name" value="Nucleotide-binding domain of ferredoxin-NADP reductase (FNR) module"/>
    <property type="match status" value="1"/>
</dbReference>
<dbReference type="Pfam" id="PF08021">
    <property type="entry name" value="FAD_binding_9"/>
    <property type="match status" value="1"/>
</dbReference>
<proteinExistence type="predicted"/>
<dbReference type="Pfam" id="PF04954">
    <property type="entry name" value="SIP"/>
    <property type="match status" value="1"/>
</dbReference>
<dbReference type="InterPro" id="IPR017938">
    <property type="entry name" value="Riboflavin_synthase-like_b-brl"/>
</dbReference>
<dbReference type="PROSITE" id="PS51384">
    <property type="entry name" value="FAD_FR"/>
    <property type="match status" value="1"/>
</dbReference>
<organism evidence="2 3">
    <name type="scientific">Candidatus Agrococcus pullicola</name>
    <dbReference type="NCBI Taxonomy" id="2838429"/>
    <lineage>
        <taxon>Bacteria</taxon>
        <taxon>Bacillati</taxon>
        <taxon>Actinomycetota</taxon>
        <taxon>Actinomycetes</taxon>
        <taxon>Micrococcales</taxon>
        <taxon>Microbacteriaceae</taxon>
        <taxon>Agrococcus</taxon>
    </lineage>
</organism>
<feature type="domain" description="FAD-binding FR-type" evidence="1">
    <location>
        <begin position="8"/>
        <end position="133"/>
    </location>
</feature>
<sequence>MSQPRPPRPTTALEVKGSEWLTPHMVRIIAGGDGFEDFVSNGFADAYVKILFAADGTAFSEPIDVAAMRETLPSDQWPKTRTYSIRSIDEDARELAIDFVIHGAEGIAAPWAANAKPGDLLQFVGPGGAWSPPEADYHLFVGDESALPAIAAGLERLPANARGMAIVEVHEHPLDVTHPEGVELHWVVRGSNDYDPGVLASRVRALKLREEGLSVFAHGERESMKQLRPIFKELGLPRERLSISGYWAYGRIEDAFQAEKRTAIGKV</sequence>
<evidence type="ECO:0000259" key="1">
    <source>
        <dbReference type="PROSITE" id="PS51384"/>
    </source>
</evidence>
<dbReference type="GO" id="GO:0016491">
    <property type="term" value="F:oxidoreductase activity"/>
    <property type="evidence" value="ECO:0007669"/>
    <property type="project" value="InterPro"/>
</dbReference>
<dbReference type="InterPro" id="IPR017927">
    <property type="entry name" value="FAD-bd_FR_type"/>
</dbReference>
<dbReference type="PANTHER" id="PTHR30157:SF0">
    <property type="entry name" value="NADPH-DEPENDENT FERRIC-CHELATE REDUCTASE"/>
    <property type="match status" value="1"/>
</dbReference>
<dbReference type="FunFam" id="2.40.30.10:FF:000131">
    <property type="entry name" value="NADPH-dependent ferric siderophore reductase"/>
    <property type="match status" value="1"/>
</dbReference>
<dbReference type="InterPro" id="IPR039261">
    <property type="entry name" value="FNR_nucleotide-bd"/>
</dbReference>
<dbReference type="Gene3D" id="2.40.30.10">
    <property type="entry name" value="Translation factors"/>
    <property type="match status" value="1"/>
</dbReference>
<dbReference type="PANTHER" id="PTHR30157">
    <property type="entry name" value="FERRIC REDUCTASE, NADPH-DEPENDENT"/>
    <property type="match status" value="1"/>
</dbReference>
<dbReference type="EMBL" id="DXDC01000401">
    <property type="protein sequence ID" value="HIY67235.1"/>
    <property type="molecule type" value="Genomic_DNA"/>
</dbReference>
<gene>
    <name evidence="2" type="ORF">H9830_13275</name>
</gene>
<dbReference type="SUPFAM" id="SSF63380">
    <property type="entry name" value="Riboflavin synthase domain-like"/>
    <property type="match status" value="1"/>
</dbReference>
<dbReference type="AlphaFoldDB" id="A0A9D2CB88"/>